<feature type="non-terminal residue" evidence="2">
    <location>
        <position position="1"/>
    </location>
</feature>
<protein>
    <submittedName>
        <fullName evidence="2">Uncharacterized protein</fullName>
    </submittedName>
</protein>
<organism evidence="2 4">
    <name type="scientific">Didymodactylos carnosus</name>
    <dbReference type="NCBI Taxonomy" id="1234261"/>
    <lineage>
        <taxon>Eukaryota</taxon>
        <taxon>Metazoa</taxon>
        <taxon>Spiralia</taxon>
        <taxon>Gnathifera</taxon>
        <taxon>Rotifera</taxon>
        <taxon>Eurotatoria</taxon>
        <taxon>Bdelloidea</taxon>
        <taxon>Philodinida</taxon>
        <taxon>Philodinidae</taxon>
        <taxon>Didymodactylos</taxon>
    </lineage>
</organism>
<dbReference type="AlphaFoldDB" id="A0A815WS79"/>
<keyword evidence="1" id="KW-1133">Transmembrane helix</keyword>
<dbReference type="Proteomes" id="UP000681722">
    <property type="component" value="Unassembled WGS sequence"/>
</dbReference>
<keyword evidence="1" id="KW-0812">Transmembrane</keyword>
<dbReference type="EMBL" id="CAJOBC010092365">
    <property type="protein sequence ID" value="CAF4408717.1"/>
    <property type="molecule type" value="Genomic_DNA"/>
</dbReference>
<evidence type="ECO:0000313" key="3">
    <source>
        <dbReference type="EMBL" id="CAF4408717.1"/>
    </source>
</evidence>
<proteinExistence type="predicted"/>
<accession>A0A815WS79</accession>
<feature type="transmembrane region" description="Helical" evidence="1">
    <location>
        <begin position="93"/>
        <end position="113"/>
    </location>
</feature>
<reference evidence="2" key="1">
    <citation type="submission" date="2021-02" db="EMBL/GenBank/DDBJ databases">
        <authorList>
            <person name="Nowell W R."/>
        </authorList>
    </citation>
    <scope>NUCLEOTIDE SEQUENCE</scope>
</reference>
<keyword evidence="4" id="KW-1185">Reference proteome</keyword>
<sequence>FTTEKCFNNMKYLFLMTANVKILKVDNFSSCNIFLNIDKITRHSIYQRYFNHINELNITEINNKNYQNLSIYMNFFQNIKILKLSFSSELKSIMIYICIIPILGTSYLTLNYLEKEIDPMAKEILELQGFDTTVSLPRNNDNVFTIFNNNIKDLEELKE</sequence>
<dbReference type="Proteomes" id="UP000663829">
    <property type="component" value="Unassembled WGS sequence"/>
</dbReference>
<name>A0A815WS79_9BILA</name>
<keyword evidence="1" id="KW-0472">Membrane</keyword>
<evidence type="ECO:0000313" key="4">
    <source>
        <dbReference type="Proteomes" id="UP000663829"/>
    </source>
</evidence>
<evidence type="ECO:0000313" key="2">
    <source>
        <dbReference type="EMBL" id="CAF1547866.1"/>
    </source>
</evidence>
<gene>
    <name evidence="2" type="ORF">GPM918_LOCUS39016</name>
    <name evidence="3" type="ORF">SRO942_LOCUS39872</name>
</gene>
<comment type="caution">
    <text evidence="2">The sequence shown here is derived from an EMBL/GenBank/DDBJ whole genome shotgun (WGS) entry which is preliminary data.</text>
</comment>
<evidence type="ECO:0000256" key="1">
    <source>
        <dbReference type="SAM" id="Phobius"/>
    </source>
</evidence>
<dbReference type="EMBL" id="CAJNOQ010026700">
    <property type="protein sequence ID" value="CAF1547866.1"/>
    <property type="molecule type" value="Genomic_DNA"/>
</dbReference>